<reference evidence="1 2" key="1">
    <citation type="submission" date="2008-09" db="EMBL/GenBank/DDBJ databases">
        <authorList>
            <person name="Fulton L."/>
            <person name="Clifton S."/>
            <person name="Fulton B."/>
            <person name="Xu J."/>
            <person name="Minx P."/>
            <person name="Pepin K.H."/>
            <person name="Johnson M."/>
            <person name="Thiruvilangam P."/>
            <person name="Bhonagiri V."/>
            <person name="Nash W.E."/>
            <person name="Mardis E.R."/>
            <person name="Wilson R.K."/>
        </authorList>
    </citation>
    <scope>NUCLEOTIDE SEQUENCE [LARGE SCALE GENOMIC DNA]</scope>
    <source>
        <strain evidence="1 2">DSM 7454</strain>
    </source>
</reference>
<evidence type="ECO:0000313" key="1">
    <source>
        <dbReference type="EMBL" id="EEB36944.1"/>
    </source>
</evidence>
<dbReference type="Proteomes" id="UP000005451">
    <property type="component" value="Unassembled WGS sequence"/>
</dbReference>
<comment type="caution">
    <text evidence="1">The sequence shown here is derived from an EMBL/GenBank/DDBJ whole genome shotgun (WGS) entry which is preliminary data.</text>
</comment>
<sequence>MKKILKKRFKNANELIRALEDNSYDIGVIKKEDTAKIEKPKEITETTFIPVVENKKKKDKEEGKKEEIENEAVYVTPTDKDEKNPKKKRKKENCGLLFYF</sequence>
<reference evidence="1 2" key="2">
    <citation type="submission" date="2008-10" db="EMBL/GenBank/DDBJ databases">
        <title>Draft genome sequence of Anaerococcus hydrogenalis (DSM 7454).</title>
        <authorList>
            <person name="Sudarsanam P."/>
            <person name="Ley R."/>
            <person name="Guruge J."/>
            <person name="Turnbaugh P.J."/>
            <person name="Mahowald M."/>
            <person name="Liep D."/>
            <person name="Gordon J."/>
        </authorList>
    </citation>
    <scope>NUCLEOTIDE SEQUENCE [LARGE SCALE GENOMIC DNA]</scope>
    <source>
        <strain evidence="1 2">DSM 7454</strain>
    </source>
</reference>
<evidence type="ECO:0000313" key="2">
    <source>
        <dbReference type="Proteomes" id="UP000005451"/>
    </source>
</evidence>
<dbReference type="STRING" id="561177.ANHYDRO_00181"/>
<name>B6W6K1_9FIRM</name>
<organism evidence="1 2">
    <name type="scientific">Anaerococcus hydrogenalis DSM 7454</name>
    <dbReference type="NCBI Taxonomy" id="561177"/>
    <lineage>
        <taxon>Bacteria</taxon>
        <taxon>Bacillati</taxon>
        <taxon>Bacillota</taxon>
        <taxon>Tissierellia</taxon>
        <taxon>Tissierellales</taxon>
        <taxon>Peptoniphilaceae</taxon>
        <taxon>Anaerococcus</taxon>
    </lineage>
</organism>
<dbReference type="EMBL" id="ABXA01000003">
    <property type="protein sequence ID" value="EEB36944.1"/>
    <property type="molecule type" value="Genomic_DNA"/>
</dbReference>
<protein>
    <submittedName>
        <fullName evidence="1">Uncharacterized protein</fullName>
    </submittedName>
</protein>
<proteinExistence type="predicted"/>
<accession>B6W6K1</accession>
<dbReference type="AlphaFoldDB" id="B6W6K1"/>
<gene>
    <name evidence="1" type="ORF">ANHYDRO_00181</name>
</gene>